<dbReference type="Proteomes" id="UP001607303">
    <property type="component" value="Unassembled WGS sequence"/>
</dbReference>
<comment type="caution">
    <text evidence="1">The sequence shown here is derived from an EMBL/GenBank/DDBJ whole genome shotgun (WGS) entry which is preliminary data.</text>
</comment>
<evidence type="ECO:0000313" key="2">
    <source>
        <dbReference type="Proteomes" id="UP001607303"/>
    </source>
</evidence>
<name>A0ABD2CE08_VESMC</name>
<dbReference type="AlphaFoldDB" id="A0ABD2CE08"/>
<reference evidence="1 2" key="1">
    <citation type="journal article" date="2024" name="Ann. Entomol. Soc. Am.">
        <title>Genomic analyses of the southern and eastern yellowjacket wasps (Hymenoptera: Vespidae) reveal evolutionary signatures of social life.</title>
        <authorList>
            <person name="Catto M.A."/>
            <person name="Caine P.B."/>
            <person name="Orr S.E."/>
            <person name="Hunt B.G."/>
            <person name="Goodisman M.A.D."/>
        </authorList>
    </citation>
    <scope>NUCLEOTIDE SEQUENCE [LARGE SCALE GENOMIC DNA]</scope>
    <source>
        <strain evidence="1">232</strain>
        <tissue evidence="1">Head and thorax</tissue>
    </source>
</reference>
<sequence>MRTLIGNDQISQMARISGSVVKLDEPRNELCTRNVKETWKSAISPALSEPICSCVLRRFPPRNAVVKAKTVLVVTVLPSINDLQFRETNWETSVSRSVHPRELSYIICKMDFYADRELGVIIAPRDVTVSSYNCLVSSRKASRNKTRITASSAPPSEKEVNVLGSVPLGKELGQEPISAPSQCLSEYASEGKSPFIGDLLREQK</sequence>
<organism evidence="1 2">
    <name type="scientific">Vespula maculifrons</name>
    <name type="common">Eastern yellow jacket</name>
    <name type="synonym">Wasp</name>
    <dbReference type="NCBI Taxonomy" id="7453"/>
    <lineage>
        <taxon>Eukaryota</taxon>
        <taxon>Metazoa</taxon>
        <taxon>Ecdysozoa</taxon>
        <taxon>Arthropoda</taxon>
        <taxon>Hexapoda</taxon>
        <taxon>Insecta</taxon>
        <taxon>Pterygota</taxon>
        <taxon>Neoptera</taxon>
        <taxon>Endopterygota</taxon>
        <taxon>Hymenoptera</taxon>
        <taxon>Apocrita</taxon>
        <taxon>Aculeata</taxon>
        <taxon>Vespoidea</taxon>
        <taxon>Vespidae</taxon>
        <taxon>Vespinae</taxon>
        <taxon>Vespula</taxon>
    </lineage>
</organism>
<accession>A0ABD2CE08</accession>
<keyword evidence="2" id="KW-1185">Reference proteome</keyword>
<protein>
    <submittedName>
        <fullName evidence="1">Uncharacterized protein</fullName>
    </submittedName>
</protein>
<proteinExistence type="predicted"/>
<gene>
    <name evidence="1" type="ORF">V1477_010147</name>
</gene>
<dbReference type="EMBL" id="JAYRBN010000058">
    <property type="protein sequence ID" value="KAL2742518.1"/>
    <property type="molecule type" value="Genomic_DNA"/>
</dbReference>
<evidence type="ECO:0000313" key="1">
    <source>
        <dbReference type="EMBL" id="KAL2742518.1"/>
    </source>
</evidence>